<reference evidence="3" key="3">
    <citation type="submission" date="2025-09" db="UniProtKB">
        <authorList>
            <consortium name="Ensembl"/>
        </authorList>
    </citation>
    <scope>IDENTIFICATION</scope>
</reference>
<reference evidence="4" key="1">
    <citation type="submission" date="2003-08" db="EMBL/GenBank/DDBJ databases">
        <authorList>
            <person name="Birren B."/>
            <person name="Nusbaum C."/>
            <person name="Abebe A."/>
            <person name="Abouelleil A."/>
            <person name="Adekoya E."/>
            <person name="Ait-zahra M."/>
            <person name="Allen N."/>
            <person name="Allen T."/>
            <person name="An P."/>
            <person name="Anderson M."/>
            <person name="Anderson S."/>
            <person name="Arachchi H."/>
            <person name="Armbruster J."/>
            <person name="Bachantsang P."/>
            <person name="Baldwin J."/>
            <person name="Barry A."/>
            <person name="Bayul T."/>
            <person name="Blitshsteyn B."/>
            <person name="Bloom T."/>
            <person name="Blye J."/>
            <person name="Boguslavskiy L."/>
            <person name="Borowsky M."/>
            <person name="Boukhgalter B."/>
            <person name="Brunache A."/>
            <person name="Butler J."/>
            <person name="Calixte N."/>
            <person name="Calvo S."/>
            <person name="Camarata J."/>
            <person name="Campo K."/>
            <person name="Chang J."/>
            <person name="Cheshatsang Y."/>
            <person name="Citroen M."/>
            <person name="Collymore A."/>
            <person name="Considine T."/>
            <person name="Cook A."/>
            <person name="Cooke P."/>
            <person name="Corum B."/>
            <person name="Cuomo C."/>
            <person name="David R."/>
            <person name="Dawoe T."/>
            <person name="Degray S."/>
            <person name="Dodge S."/>
            <person name="Dooley K."/>
            <person name="Dorje P."/>
            <person name="Dorjee K."/>
            <person name="Dorris L."/>
            <person name="Duffey N."/>
            <person name="Dupes A."/>
            <person name="Elkins T."/>
            <person name="Engels R."/>
            <person name="Erickson J."/>
            <person name="Farina A."/>
            <person name="Faro S."/>
            <person name="Ferreira P."/>
            <person name="Fischer H."/>
            <person name="Fitzgerald M."/>
            <person name="Foley K."/>
            <person name="Gage D."/>
            <person name="Galagan J."/>
            <person name="Gearin G."/>
            <person name="Gnerre S."/>
            <person name="Gnirke A."/>
            <person name="Goyette A."/>
            <person name="Graham J."/>
            <person name="Grandbois E."/>
            <person name="Gyaltsen K."/>
            <person name="Hafez N."/>
            <person name="Hagopian D."/>
            <person name="Hagos B."/>
            <person name="Hall J."/>
            <person name="Hatcher B."/>
            <person name="Heller A."/>
            <person name="Higgins H."/>
            <person name="Honan T."/>
            <person name="Horn A."/>
            <person name="Houde N."/>
            <person name="Hughes L."/>
            <person name="Hulme W."/>
            <person name="Husby E."/>
            <person name="Iliev I."/>
            <person name="Jaffe D."/>
            <person name="Jones C."/>
            <person name="Kamal M."/>
            <person name="Kamat A."/>
            <person name="Kamvysselis M."/>
            <person name="Karlsson E."/>
            <person name="Kells C."/>
            <person name="Kieu A."/>
            <person name="Kisner P."/>
            <person name="Kodira C."/>
            <person name="Kulbokas E."/>
            <person name="Labutti K."/>
            <person name="Lama D."/>
            <person name="Landers T."/>
            <person name="Leger J."/>
            <person name="Levine S."/>
            <person name="Lewis D."/>
            <person name="Lewis T."/>
            <person name="Lindblad-toh K."/>
            <person name="Liu X."/>
            <person name="Lokyitsang T."/>
            <person name="Lokyitsang Y."/>
            <person name="Lucien O."/>
            <person name="Lui A."/>
            <person name="Ma L.J."/>
            <person name="Mabbitt R."/>
            <person name="Macdonald J."/>
            <person name="Maclean C."/>
            <person name="Major J."/>
            <person name="Manning J."/>
            <person name="Marabella R."/>
            <person name="Maru K."/>
            <person name="Matthews C."/>
            <person name="Mauceli E."/>
            <person name="Mccarthy M."/>
            <person name="Mcdonough S."/>
            <person name="Mcghee T."/>
            <person name="Meldrim J."/>
            <person name="Meneus L."/>
            <person name="Mesirov J."/>
            <person name="Mihalev A."/>
            <person name="Mihova T."/>
            <person name="Mikkelsen T."/>
            <person name="Mlenga V."/>
            <person name="Moru K."/>
            <person name="Mozes J."/>
            <person name="Mulrain L."/>
            <person name="Munson G."/>
            <person name="Naylor J."/>
            <person name="Newes C."/>
            <person name="Nguyen C."/>
            <person name="Nguyen N."/>
            <person name="Nguyen T."/>
            <person name="Nicol R."/>
            <person name="Nielsen C."/>
            <person name="Nizzari M."/>
            <person name="Norbu C."/>
            <person name="Norbu N."/>
            <person name="O'donnell P."/>
            <person name="Okoawo O."/>
            <person name="O'leary S."/>
            <person name="Omotosho B."/>
            <person name="O'neill K."/>
            <person name="Osman S."/>
            <person name="Parker S."/>
            <person name="Perrin D."/>
            <person name="Phunkhang P."/>
            <person name="Piqani B."/>
            <person name="Purcell S."/>
            <person name="Rachupka T."/>
            <person name="Ramasamy U."/>
            <person name="Rameau R."/>
            <person name="Ray V."/>
            <person name="Raymond C."/>
            <person name="Retta R."/>
            <person name="Richardson S."/>
            <person name="Rise C."/>
            <person name="Rodriguez J."/>
            <person name="Rogers J."/>
            <person name="Rogov P."/>
            <person name="Rutman M."/>
            <person name="Schupbach R."/>
            <person name="Seaman C."/>
            <person name="Settipalli S."/>
            <person name="Sharpe T."/>
            <person name="Sheridan J."/>
            <person name="Sherpa N."/>
            <person name="Shi J."/>
            <person name="Smirnov S."/>
            <person name="Smith C."/>
            <person name="Sougnez C."/>
            <person name="Spencer B."/>
            <person name="Stalker J."/>
            <person name="Stange-thomann N."/>
            <person name="Stavropoulos S."/>
            <person name="Stetson K."/>
            <person name="Stone C."/>
            <person name="Stone S."/>
            <person name="Stubbs M."/>
            <person name="Talamas J."/>
            <person name="Tchuinga P."/>
            <person name="Tenzing P."/>
            <person name="Tesfaye S."/>
            <person name="Theodore J."/>
            <person name="Thoulutsang Y."/>
            <person name="Topham K."/>
            <person name="Towey S."/>
            <person name="Tsamla T."/>
            <person name="Tsomo N."/>
            <person name="Vallee D."/>
            <person name="Vassiliev H."/>
            <person name="Venkataraman V."/>
            <person name="Vinson J."/>
            <person name="Vo A."/>
            <person name="Wade C."/>
            <person name="Wang S."/>
            <person name="Wangchuk T."/>
            <person name="Wangdi T."/>
            <person name="Whittaker C."/>
            <person name="Wilkinson J."/>
            <person name="Wu Y."/>
            <person name="Wyman D."/>
            <person name="Yadav S."/>
            <person name="Yang S."/>
            <person name="Yang X."/>
            <person name="Yeager S."/>
            <person name="Yee E."/>
            <person name="Young G."/>
            <person name="Zainoun J."/>
            <person name="Zembeck L."/>
            <person name="Zimmer A."/>
            <person name="Zody M."/>
            <person name="Lander E."/>
        </authorList>
    </citation>
    <scope>NUCLEOTIDE SEQUENCE [LARGE SCALE GENOMIC DNA]</scope>
</reference>
<dbReference type="Ensembl" id="ENSCSAVT00000013394.1">
    <property type="protein sequence ID" value="ENSCSAVP00000013244.1"/>
    <property type="gene ID" value="ENSCSAVG00000007776.1"/>
</dbReference>
<name>H2Z6N2_CIOSA</name>
<evidence type="ECO:0000256" key="1">
    <source>
        <dbReference type="SAM" id="Coils"/>
    </source>
</evidence>
<dbReference type="OMA" id="QCRERND"/>
<feature type="compositionally biased region" description="Basic and acidic residues" evidence="2">
    <location>
        <begin position="20"/>
        <end position="29"/>
    </location>
</feature>
<accession>H2Z6N2</accession>
<feature type="region of interest" description="Disordered" evidence="2">
    <location>
        <begin position="1"/>
        <end position="77"/>
    </location>
</feature>
<organism evidence="3 4">
    <name type="scientific">Ciona savignyi</name>
    <name type="common">Pacific transparent sea squirt</name>
    <dbReference type="NCBI Taxonomy" id="51511"/>
    <lineage>
        <taxon>Eukaryota</taxon>
        <taxon>Metazoa</taxon>
        <taxon>Chordata</taxon>
        <taxon>Tunicata</taxon>
        <taxon>Ascidiacea</taxon>
        <taxon>Phlebobranchia</taxon>
        <taxon>Cionidae</taxon>
        <taxon>Ciona</taxon>
    </lineage>
</organism>
<proteinExistence type="predicted"/>
<dbReference type="AlphaFoldDB" id="H2Z6N2"/>
<feature type="compositionally biased region" description="Low complexity" evidence="2">
    <location>
        <begin position="55"/>
        <end position="65"/>
    </location>
</feature>
<keyword evidence="1" id="KW-0175">Coiled coil</keyword>
<dbReference type="HOGENOM" id="CLU_093015_0_0_1"/>
<feature type="compositionally biased region" description="Polar residues" evidence="2">
    <location>
        <begin position="42"/>
        <end position="54"/>
    </location>
</feature>
<sequence length="185" mass="21392">MFKKLRQKLENDETTSSPGKDTRRDERKLNSSLSAAQHRKSSSNLIRSDSLASLTSSEPEMPTESSSREEISSMLIHRTTQVKRLEVKLAEYGQTLKERSRECEKLSVALEKQQDSALRKLGELNDTYAKDRKRSEATITKLETEENKLTATVEELKEENEKLKKSVDEWEKGKDVFERMKSEFF</sequence>
<evidence type="ECO:0000313" key="4">
    <source>
        <dbReference type="Proteomes" id="UP000007875"/>
    </source>
</evidence>
<reference evidence="3" key="2">
    <citation type="submission" date="2025-08" db="UniProtKB">
        <authorList>
            <consortium name="Ensembl"/>
        </authorList>
    </citation>
    <scope>IDENTIFICATION</scope>
</reference>
<feature type="coiled-coil region" evidence="1">
    <location>
        <begin position="132"/>
        <end position="173"/>
    </location>
</feature>
<protein>
    <submittedName>
        <fullName evidence="3">Uncharacterized protein</fullName>
    </submittedName>
</protein>
<evidence type="ECO:0000313" key="3">
    <source>
        <dbReference type="Ensembl" id="ENSCSAVP00000013244.1"/>
    </source>
</evidence>
<keyword evidence="4" id="KW-1185">Reference proteome</keyword>
<evidence type="ECO:0000256" key="2">
    <source>
        <dbReference type="SAM" id="MobiDB-lite"/>
    </source>
</evidence>
<dbReference type="Proteomes" id="UP000007875">
    <property type="component" value="Unassembled WGS sequence"/>
</dbReference>